<protein>
    <submittedName>
        <fullName evidence="1">Uncharacterized protein</fullName>
    </submittedName>
</protein>
<name>A0A382KRE7_9ZZZZ</name>
<reference evidence="1" key="1">
    <citation type="submission" date="2018-05" db="EMBL/GenBank/DDBJ databases">
        <authorList>
            <person name="Lanie J.A."/>
            <person name="Ng W.-L."/>
            <person name="Kazmierczak K.M."/>
            <person name="Andrzejewski T.M."/>
            <person name="Davidsen T.M."/>
            <person name="Wayne K.J."/>
            <person name="Tettelin H."/>
            <person name="Glass J.I."/>
            <person name="Rusch D."/>
            <person name="Podicherti R."/>
            <person name="Tsui H.-C.T."/>
            <person name="Winkler M.E."/>
        </authorList>
    </citation>
    <scope>NUCLEOTIDE SEQUENCE</scope>
</reference>
<accession>A0A382KRE7</accession>
<organism evidence="1">
    <name type="scientific">marine metagenome</name>
    <dbReference type="NCBI Taxonomy" id="408172"/>
    <lineage>
        <taxon>unclassified sequences</taxon>
        <taxon>metagenomes</taxon>
        <taxon>ecological metagenomes</taxon>
    </lineage>
</organism>
<sequence length="188" mass="20800">MAFFRTLLCLVLLLILWGCVNTPKPTISPGPKPADIYYSNDKINMTITIPSGTAELFSSEAPPSLPPDSLLSNMLAPIIDDSLRVAIRNIILSELPVNAFNYRLKNAKVSEHSTILYYAVDTASIGEVINPILNRYCNPESIQISSLFNIKHTFPSIEELNYLQLLKPCDSAPVPKLSKLLPNAPRAY</sequence>
<gene>
    <name evidence="1" type="ORF">METZ01_LOCUS279713</name>
</gene>
<evidence type="ECO:0000313" key="1">
    <source>
        <dbReference type="EMBL" id="SVC26859.1"/>
    </source>
</evidence>
<proteinExistence type="predicted"/>
<dbReference type="EMBL" id="UINC01082258">
    <property type="protein sequence ID" value="SVC26859.1"/>
    <property type="molecule type" value="Genomic_DNA"/>
</dbReference>
<dbReference type="AlphaFoldDB" id="A0A382KRE7"/>
<feature type="non-terminal residue" evidence="1">
    <location>
        <position position="188"/>
    </location>
</feature>